<reference evidence="2 3" key="1">
    <citation type="submission" date="2015-07" db="EMBL/GenBank/DDBJ databases">
        <authorList>
            <person name="Noorani M."/>
        </authorList>
    </citation>
    <scope>NUCLEOTIDE SEQUENCE [LARGE SCALE GENOMIC DNA]</scope>
    <source>
        <strain evidence="2">BBA 69670</strain>
    </source>
</reference>
<gene>
    <name evidence="2" type="ORF">RSOLAG22IIIB_10969</name>
</gene>
<dbReference type="AlphaFoldDB" id="A0A0K6G6V9"/>
<proteinExistence type="predicted"/>
<keyword evidence="3" id="KW-1185">Reference proteome</keyword>
<evidence type="ECO:0000313" key="2">
    <source>
        <dbReference type="EMBL" id="CUA74084.1"/>
    </source>
</evidence>
<sequence>MHPNPEREKDLISHDRFWARSGFKDPCSHEERIEFSKCDVQCANSEHEPSSTKPANPSYCTLAMFHAPKPQESHHPTGHVSPGGHYFECQHPSE</sequence>
<protein>
    <submittedName>
        <fullName evidence="2">Uncharacterized protein</fullName>
    </submittedName>
</protein>
<name>A0A0K6G6V9_9AGAM</name>
<evidence type="ECO:0000313" key="3">
    <source>
        <dbReference type="Proteomes" id="UP000044841"/>
    </source>
</evidence>
<feature type="region of interest" description="Disordered" evidence="1">
    <location>
        <begin position="69"/>
        <end position="94"/>
    </location>
</feature>
<accession>A0A0K6G6V9</accession>
<organism evidence="2 3">
    <name type="scientific">Rhizoctonia solani</name>
    <dbReference type="NCBI Taxonomy" id="456999"/>
    <lineage>
        <taxon>Eukaryota</taxon>
        <taxon>Fungi</taxon>
        <taxon>Dikarya</taxon>
        <taxon>Basidiomycota</taxon>
        <taxon>Agaricomycotina</taxon>
        <taxon>Agaricomycetes</taxon>
        <taxon>Cantharellales</taxon>
        <taxon>Ceratobasidiaceae</taxon>
        <taxon>Rhizoctonia</taxon>
    </lineage>
</organism>
<evidence type="ECO:0000256" key="1">
    <source>
        <dbReference type="SAM" id="MobiDB-lite"/>
    </source>
</evidence>
<dbReference type="EMBL" id="CYGV01001408">
    <property type="protein sequence ID" value="CUA74084.1"/>
    <property type="molecule type" value="Genomic_DNA"/>
</dbReference>
<dbReference type="Proteomes" id="UP000044841">
    <property type="component" value="Unassembled WGS sequence"/>
</dbReference>